<proteinExistence type="predicted"/>
<comment type="caution">
    <text evidence="2">The sequence shown here is derived from an EMBL/GenBank/DDBJ whole genome shotgun (WGS) entry which is preliminary data.</text>
</comment>
<organism evidence="2 3">
    <name type="scientific">Streptomyces olivaceiscleroticus</name>
    <dbReference type="NCBI Taxonomy" id="68245"/>
    <lineage>
        <taxon>Bacteria</taxon>
        <taxon>Bacillati</taxon>
        <taxon>Actinomycetota</taxon>
        <taxon>Actinomycetes</taxon>
        <taxon>Kitasatosporales</taxon>
        <taxon>Streptomycetaceae</taxon>
        <taxon>Streptomyces</taxon>
    </lineage>
</organism>
<dbReference type="NCBIfam" id="TIGR03083">
    <property type="entry name" value="maleylpyruvate isomerase family mycothiol-dependent enzyme"/>
    <property type="match status" value="1"/>
</dbReference>
<dbReference type="Pfam" id="PF11716">
    <property type="entry name" value="MDMPI_N"/>
    <property type="match status" value="1"/>
</dbReference>
<keyword evidence="3" id="KW-1185">Reference proteome</keyword>
<reference evidence="2 3" key="1">
    <citation type="journal article" date="2019" name="Int. J. Syst. Evol. Microbiol.">
        <title>The Global Catalogue of Microorganisms (GCM) 10K type strain sequencing project: providing services to taxonomists for standard genome sequencing and annotation.</title>
        <authorList>
            <consortium name="The Broad Institute Genomics Platform"/>
            <consortium name="The Broad Institute Genome Sequencing Center for Infectious Disease"/>
            <person name="Wu L."/>
            <person name="Ma J."/>
        </authorList>
    </citation>
    <scope>NUCLEOTIDE SEQUENCE [LARGE SCALE GENOMIC DNA]</scope>
    <source>
        <strain evidence="2 3">JCM 4805</strain>
    </source>
</reference>
<gene>
    <name evidence="2" type="ORF">GCM10010361_07160</name>
</gene>
<dbReference type="InterPro" id="IPR017517">
    <property type="entry name" value="Maleyloyr_isom"/>
</dbReference>
<dbReference type="Proteomes" id="UP001500909">
    <property type="component" value="Unassembled WGS sequence"/>
</dbReference>
<dbReference type="RefSeq" id="WP_052864240.1">
    <property type="nucleotide sequence ID" value="NZ_BAAABY010000007.1"/>
</dbReference>
<name>A0ABN0ZFT1_9ACTN</name>
<dbReference type="InterPro" id="IPR034660">
    <property type="entry name" value="DinB/YfiT-like"/>
</dbReference>
<sequence>MRLPAEDELRRERAGFLDTLQSLSDAEFEGARTLCDGWAPRDVLAHAIGTDRLGDYLAKGLWIDRANSAQVRRGRTMSRAELMAAGRRWAARPSLFGRCAAAFLIGDIAVHHQDVLRGLGRSRRLPRAVERAVFQEGVLLSFEHSRRLLRYRVVPTTAGLPALGRGPEVAGTAEALGMWLGGRDEVATELRFAST</sequence>
<feature type="domain" description="Mycothiol-dependent maleylpyruvate isomerase metal-binding" evidence="1">
    <location>
        <begin position="9"/>
        <end position="88"/>
    </location>
</feature>
<evidence type="ECO:0000313" key="3">
    <source>
        <dbReference type="Proteomes" id="UP001500909"/>
    </source>
</evidence>
<evidence type="ECO:0000259" key="1">
    <source>
        <dbReference type="Pfam" id="PF11716"/>
    </source>
</evidence>
<dbReference type="InterPro" id="IPR024344">
    <property type="entry name" value="MDMPI_metal-binding"/>
</dbReference>
<accession>A0ABN0ZFT1</accession>
<evidence type="ECO:0000313" key="2">
    <source>
        <dbReference type="EMBL" id="GAA0445915.1"/>
    </source>
</evidence>
<dbReference type="EMBL" id="BAAABY010000007">
    <property type="protein sequence ID" value="GAA0445915.1"/>
    <property type="molecule type" value="Genomic_DNA"/>
</dbReference>
<protein>
    <recommendedName>
        <fullName evidence="1">Mycothiol-dependent maleylpyruvate isomerase metal-binding domain-containing protein</fullName>
    </recommendedName>
</protein>
<dbReference type="SUPFAM" id="SSF109854">
    <property type="entry name" value="DinB/YfiT-like putative metalloenzymes"/>
    <property type="match status" value="1"/>
</dbReference>